<keyword evidence="1" id="KW-0143">Chaperone</keyword>
<dbReference type="GO" id="GO:0050821">
    <property type="term" value="P:protein stabilization"/>
    <property type="evidence" value="ECO:0007669"/>
    <property type="project" value="TreeGrafter"/>
</dbReference>
<reference evidence="4" key="1">
    <citation type="submission" date="2020-01" db="EMBL/GenBank/DDBJ databases">
        <title>Genome Sequencing of Three Apophysomyces-Like Fungal Strains Confirms a Novel Fungal Genus in the Mucoromycota with divergent Burkholderia-like Endosymbiotic Bacteria.</title>
        <authorList>
            <person name="Stajich J.E."/>
            <person name="Macias A.M."/>
            <person name="Carter-House D."/>
            <person name="Lovett B."/>
            <person name="Kasson L.R."/>
            <person name="Berry K."/>
            <person name="Grigoriev I."/>
            <person name="Chang Y."/>
            <person name="Spatafora J."/>
            <person name="Kasson M.T."/>
        </authorList>
    </citation>
    <scope>NUCLEOTIDE SEQUENCE</scope>
    <source>
        <strain evidence="4">NRRL A-21654</strain>
    </source>
</reference>
<name>A0A8H7BHW8_9FUNG</name>
<dbReference type="SUPFAM" id="SSF63491">
    <property type="entry name" value="BAG domain"/>
    <property type="match status" value="1"/>
</dbReference>
<feature type="domain" description="Ubiquitin-like" evidence="2">
    <location>
        <begin position="28"/>
        <end position="77"/>
    </location>
</feature>
<comment type="caution">
    <text evidence="4">The sequence shown here is derived from an EMBL/GenBank/DDBJ whole genome shotgun (WGS) entry which is preliminary data.</text>
</comment>
<organism evidence="4 5">
    <name type="scientific">Apophysomyces ossiformis</name>
    <dbReference type="NCBI Taxonomy" id="679940"/>
    <lineage>
        <taxon>Eukaryota</taxon>
        <taxon>Fungi</taxon>
        <taxon>Fungi incertae sedis</taxon>
        <taxon>Mucoromycota</taxon>
        <taxon>Mucoromycotina</taxon>
        <taxon>Mucoromycetes</taxon>
        <taxon>Mucorales</taxon>
        <taxon>Mucorineae</taxon>
        <taxon>Mucoraceae</taxon>
        <taxon>Apophysomyces</taxon>
    </lineage>
</organism>
<evidence type="ECO:0000259" key="2">
    <source>
        <dbReference type="PROSITE" id="PS50053"/>
    </source>
</evidence>
<dbReference type="InterPro" id="IPR029071">
    <property type="entry name" value="Ubiquitin-like_domsf"/>
</dbReference>
<dbReference type="Proteomes" id="UP000605846">
    <property type="component" value="Unassembled WGS sequence"/>
</dbReference>
<dbReference type="Gene3D" id="3.10.20.90">
    <property type="entry name" value="Phosphatidylinositol 3-kinase Catalytic Subunit, Chain A, domain 1"/>
    <property type="match status" value="1"/>
</dbReference>
<dbReference type="GO" id="GO:0005829">
    <property type="term" value="C:cytosol"/>
    <property type="evidence" value="ECO:0007669"/>
    <property type="project" value="TreeGrafter"/>
</dbReference>
<accession>A0A8H7BHW8</accession>
<dbReference type="InterPro" id="IPR000626">
    <property type="entry name" value="Ubiquitin-like_dom"/>
</dbReference>
<dbReference type="PROSITE" id="PS50053">
    <property type="entry name" value="UBIQUITIN_2"/>
    <property type="match status" value="1"/>
</dbReference>
<dbReference type="SMART" id="SM00264">
    <property type="entry name" value="BAG"/>
    <property type="match status" value="1"/>
</dbReference>
<dbReference type="GO" id="GO:0000774">
    <property type="term" value="F:adenyl-nucleotide exchange factor activity"/>
    <property type="evidence" value="ECO:0007669"/>
    <property type="project" value="TreeGrafter"/>
</dbReference>
<dbReference type="InterPro" id="IPR039773">
    <property type="entry name" value="BAG_chaperone_regulator"/>
</dbReference>
<dbReference type="Pfam" id="PF00240">
    <property type="entry name" value="ubiquitin"/>
    <property type="match status" value="1"/>
</dbReference>
<proteinExistence type="predicted"/>
<evidence type="ECO:0000259" key="3">
    <source>
        <dbReference type="PROSITE" id="PS51035"/>
    </source>
</evidence>
<dbReference type="PANTHER" id="PTHR12329:SF16">
    <property type="entry name" value="BAG FAMILY MOLECULAR CHAPERONE REGULATOR 1"/>
    <property type="match status" value="1"/>
</dbReference>
<dbReference type="OrthoDB" id="417450at2759"/>
<dbReference type="PROSITE" id="PS51035">
    <property type="entry name" value="BAG"/>
    <property type="match status" value="1"/>
</dbReference>
<dbReference type="GO" id="GO:0005634">
    <property type="term" value="C:nucleus"/>
    <property type="evidence" value="ECO:0007669"/>
    <property type="project" value="TreeGrafter"/>
</dbReference>
<evidence type="ECO:0000256" key="1">
    <source>
        <dbReference type="ARBA" id="ARBA00023186"/>
    </source>
</evidence>
<dbReference type="InterPro" id="IPR003103">
    <property type="entry name" value="BAG_domain"/>
</dbReference>
<dbReference type="Gene3D" id="1.20.58.120">
    <property type="entry name" value="BAG domain"/>
    <property type="match status" value="1"/>
</dbReference>
<dbReference type="GO" id="GO:0016020">
    <property type="term" value="C:membrane"/>
    <property type="evidence" value="ECO:0007669"/>
    <property type="project" value="TreeGrafter"/>
</dbReference>
<evidence type="ECO:0008006" key="6">
    <source>
        <dbReference type="Google" id="ProtNLM"/>
    </source>
</evidence>
<evidence type="ECO:0000313" key="4">
    <source>
        <dbReference type="EMBL" id="KAF7722233.1"/>
    </source>
</evidence>
<dbReference type="SUPFAM" id="SSF54236">
    <property type="entry name" value="Ubiquitin-like"/>
    <property type="match status" value="1"/>
</dbReference>
<dbReference type="Pfam" id="PF02179">
    <property type="entry name" value="BAG"/>
    <property type="match status" value="1"/>
</dbReference>
<protein>
    <recommendedName>
        <fullName evidence="6">BAG family molecular chaperone regulator 1</fullName>
    </recommendedName>
</protein>
<dbReference type="GO" id="GO:0051087">
    <property type="term" value="F:protein-folding chaperone binding"/>
    <property type="evidence" value="ECO:0007669"/>
    <property type="project" value="InterPro"/>
</dbReference>
<keyword evidence="5" id="KW-1185">Reference proteome</keyword>
<gene>
    <name evidence="4" type="ORF">EC973_003514</name>
</gene>
<feature type="domain" description="BAG" evidence="3">
    <location>
        <begin position="164"/>
        <end position="209"/>
    </location>
</feature>
<dbReference type="CDD" id="cd17039">
    <property type="entry name" value="Ubl_ubiquitin_like"/>
    <property type="match status" value="1"/>
</dbReference>
<dbReference type="EMBL" id="JABAYA010000206">
    <property type="protein sequence ID" value="KAF7722233.1"/>
    <property type="molecule type" value="Genomic_DNA"/>
</dbReference>
<dbReference type="AlphaFoldDB" id="A0A8H7BHW8"/>
<sequence>MAPSTVEVKWASRRFPVEFSQDEFQHATVADLKRKCEQVTDIDPSTMKLLAYGAVMKDDNALLGIYGVRPGSTVRLMGLVKVFKKEKEGFSRLSYVQFKKKRDQGHQTQGGEKAVLSKLEGIHTKLSKELVPDISDYEHKVKSYLSDPHRDSKQHRKLADYGVYLGEQLMKILFELDGIVCTDFDTARQERKRGVNTAQALLDRVDQIKELLL</sequence>
<dbReference type="InterPro" id="IPR036533">
    <property type="entry name" value="BAG_dom_sf"/>
</dbReference>
<evidence type="ECO:0000313" key="5">
    <source>
        <dbReference type="Proteomes" id="UP000605846"/>
    </source>
</evidence>
<dbReference type="PANTHER" id="PTHR12329">
    <property type="entry name" value="BCL2-ASSOCIATED ATHANOGENE"/>
    <property type="match status" value="1"/>
</dbReference>